<comment type="caution">
    <text evidence="8">The sequence shown here is derived from an EMBL/GenBank/DDBJ whole genome shotgun (WGS) entry which is preliminary data.</text>
</comment>
<dbReference type="EMBL" id="JAUQTA010000001">
    <property type="protein sequence ID" value="MDO7868720.1"/>
    <property type="molecule type" value="Genomic_DNA"/>
</dbReference>
<dbReference type="Gene3D" id="3.90.1720.10">
    <property type="entry name" value="endopeptidase domain like (from Nostoc punctiforme)"/>
    <property type="match status" value="1"/>
</dbReference>
<evidence type="ECO:0000256" key="5">
    <source>
        <dbReference type="SAM" id="Coils"/>
    </source>
</evidence>
<evidence type="ECO:0000259" key="7">
    <source>
        <dbReference type="PROSITE" id="PS51935"/>
    </source>
</evidence>
<dbReference type="PROSITE" id="PS51935">
    <property type="entry name" value="NLPC_P60"/>
    <property type="match status" value="1"/>
</dbReference>
<dbReference type="InterPro" id="IPR051794">
    <property type="entry name" value="PG_Endopeptidase_C40"/>
</dbReference>
<evidence type="ECO:0000313" key="9">
    <source>
        <dbReference type="Proteomes" id="UP001233314"/>
    </source>
</evidence>
<sequence>MVTMSPRASARLLAAPLVLTVLVTGQAAGAAHASPAPTTAVAPAAFTRVDEQQVLDTLARERTIEAEKRAEKRAERLAREAAAIGQRIVAAAAAQAGKPYVYGATGPSAFDCSGLTGWAYAAVGIHLPRTSGAQAAVMTRVSDPMPGDLVYMPGHIGIYAGNGQMWHAPHTGDVVRLSTIWTDDVVYGRVR</sequence>
<keyword evidence="2" id="KW-0645">Protease</keyword>
<protein>
    <submittedName>
        <fullName evidence="8">C40 family peptidase</fullName>
    </submittedName>
</protein>
<dbReference type="SUPFAM" id="SSF54001">
    <property type="entry name" value="Cysteine proteinases"/>
    <property type="match status" value="1"/>
</dbReference>
<feature type="chain" id="PRO_5047217812" evidence="6">
    <location>
        <begin position="28"/>
        <end position="191"/>
    </location>
</feature>
<proteinExistence type="inferred from homology"/>
<feature type="coiled-coil region" evidence="5">
    <location>
        <begin position="60"/>
        <end position="87"/>
    </location>
</feature>
<dbReference type="InterPro" id="IPR000064">
    <property type="entry name" value="NLP_P60_dom"/>
</dbReference>
<evidence type="ECO:0000313" key="8">
    <source>
        <dbReference type="EMBL" id="MDO7868720.1"/>
    </source>
</evidence>
<comment type="similarity">
    <text evidence="1">Belongs to the peptidase C40 family.</text>
</comment>
<organism evidence="8 9">
    <name type="scientific">Nocardioides jiangxiensis</name>
    <dbReference type="NCBI Taxonomy" id="3064524"/>
    <lineage>
        <taxon>Bacteria</taxon>
        <taxon>Bacillati</taxon>
        <taxon>Actinomycetota</taxon>
        <taxon>Actinomycetes</taxon>
        <taxon>Propionibacteriales</taxon>
        <taxon>Nocardioidaceae</taxon>
        <taxon>Nocardioides</taxon>
    </lineage>
</organism>
<keyword evidence="3" id="KW-0378">Hydrolase</keyword>
<evidence type="ECO:0000256" key="3">
    <source>
        <dbReference type="ARBA" id="ARBA00022801"/>
    </source>
</evidence>
<keyword evidence="4" id="KW-0788">Thiol protease</keyword>
<dbReference type="Proteomes" id="UP001233314">
    <property type="component" value="Unassembled WGS sequence"/>
</dbReference>
<evidence type="ECO:0000256" key="1">
    <source>
        <dbReference type="ARBA" id="ARBA00007074"/>
    </source>
</evidence>
<gene>
    <name evidence="8" type="ORF">Q5722_10110</name>
</gene>
<dbReference type="RefSeq" id="WP_305028078.1">
    <property type="nucleotide sequence ID" value="NZ_JAUQTA010000001.1"/>
</dbReference>
<accession>A0ABT9B1U2</accession>
<reference evidence="8 9" key="1">
    <citation type="submission" date="2023-07" db="EMBL/GenBank/DDBJ databases">
        <title>Nocardioides sp. nov WY-20 isolated from soil.</title>
        <authorList>
            <person name="Liu B."/>
            <person name="Wan Y."/>
        </authorList>
    </citation>
    <scope>NUCLEOTIDE SEQUENCE [LARGE SCALE GENOMIC DNA]</scope>
    <source>
        <strain evidence="8 9">WY-20</strain>
    </source>
</reference>
<feature type="signal peptide" evidence="6">
    <location>
        <begin position="1"/>
        <end position="27"/>
    </location>
</feature>
<dbReference type="PANTHER" id="PTHR47359:SF3">
    <property type="entry name" value="NLP_P60 DOMAIN-CONTAINING PROTEIN-RELATED"/>
    <property type="match status" value="1"/>
</dbReference>
<keyword evidence="6" id="KW-0732">Signal</keyword>
<evidence type="ECO:0000256" key="2">
    <source>
        <dbReference type="ARBA" id="ARBA00022670"/>
    </source>
</evidence>
<dbReference type="Pfam" id="PF00877">
    <property type="entry name" value="NLPC_P60"/>
    <property type="match status" value="1"/>
</dbReference>
<keyword evidence="9" id="KW-1185">Reference proteome</keyword>
<name>A0ABT9B1U2_9ACTN</name>
<dbReference type="InterPro" id="IPR038765">
    <property type="entry name" value="Papain-like_cys_pep_sf"/>
</dbReference>
<feature type="domain" description="NlpC/P60" evidence="7">
    <location>
        <begin position="82"/>
        <end position="191"/>
    </location>
</feature>
<evidence type="ECO:0000256" key="4">
    <source>
        <dbReference type="ARBA" id="ARBA00022807"/>
    </source>
</evidence>
<evidence type="ECO:0000256" key="6">
    <source>
        <dbReference type="SAM" id="SignalP"/>
    </source>
</evidence>
<keyword evidence="5" id="KW-0175">Coiled coil</keyword>
<dbReference type="PANTHER" id="PTHR47359">
    <property type="entry name" value="PEPTIDOGLYCAN DL-ENDOPEPTIDASE CWLO"/>
    <property type="match status" value="1"/>
</dbReference>